<evidence type="ECO:0000256" key="5">
    <source>
        <dbReference type="ARBA" id="ARBA00021528"/>
    </source>
</evidence>
<dbReference type="Proteomes" id="UP001597460">
    <property type="component" value="Unassembled WGS sequence"/>
</dbReference>
<evidence type="ECO:0000256" key="4">
    <source>
        <dbReference type="ARBA" id="ARBA00012707"/>
    </source>
</evidence>
<keyword evidence="7 10" id="KW-0012">Acyltransferase</keyword>
<keyword evidence="6 10" id="KW-0808">Transferase</keyword>
<evidence type="ECO:0000256" key="6">
    <source>
        <dbReference type="ARBA" id="ARBA00022679"/>
    </source>
</evidence>
<dbReference type="NCBIfam" id="TIGR00651">
    <property type="entry name" value="pta"/>
    <property type="match status" value="1"/>
</dbReference>
<dbReference type="PIRSF" id="PIRSF000428">
    <property type="entry name" value="P_Ac_trans"/>
    <property type="match status" value="1"/>
</dbReference>
<organism evidence="10 11">
    <name type="scientific">Gracilimonas halophila</name>
    <dbReference type="NCBI Taxonomy" id="1834464"/>
    <lineage>
        <taxon>Bacteria</taxon>
        <taxon>Pseudomonadati</taxon>
        <taxon>Balneolota</taxon>
        <taxon>Balneolia</taxon>
        <taxon>Balneolales</taxon>
        <taxon>Balneolaceae</taxon>
        <taxon>Gracilimonas</taxon>
    </lineage>
</organism>
<dbReference type="InterPro" id="IPR004614">
    <property type="entry name" value="P_AcTrfase"/>
</dbReference>
<comment type="caution">
    <text evidence="10">The sequence shown here is derived from an EMBL/GenBank/DDBJ whole genome shotgun (WGS) entry which is preliminary data.</text>
</comment>
<reference evidence="11" key="1">
    <citation type="journal article" date="2019" name="Int. J. Syst. Evol. Microbiol.">
        <title>The Global Catalogue of Microorganisms (GCM) 10K type strain sequencing project: providing services to taxonomists for standard genome sequencing and annotation.</title>
        <authorList>
            <consortium name="The Broad Institute Genomics Platform"/>
            <consortium name="The Broad Institute Genome Sequencing Center for Infectious Disease"/>
            <person name="Wu L."/>
            <person name="Ma J."/>
        </authorList>
    </citation>
    <scope>NUCLEOTIDE SEQUENCE [LARGE SCALE GENOMIC DNA]</scope>
    <source>
        <strain evidence="11">KCTC 52042</strain>
    </source>
</reference>
<evidence type="ECO:0000313" key="10">
    <source>
        <dbReference type="EMBL" id="MFD2532211.1"/>
    </source>
</evidence>
<dbReference type="InterPro" id="IPR002505">
    <property type="entry name" value="PTA_PTB"/>
</dbReference>
<proteinExistence type="inferred from homology"/>
<feature type="domain" description="Phosphate acetyl/butaryl transferase" evidence="9">
    <location>
        <begin position="3"/>
        <end position="312"/>
    </location>
</feature>
<dbReference type="PANTHER" id="PTHR43356">
    <property type="entry name" value="PHOSPHATE ACETYLTRANSFERASE"/>
    <property type="match status" value="1"/>
</dbReference>
<evidence type="ECO:0000256" key="2">
    <source>
        <dbReference type="ARBA" id="ARBA00004989"/>
    </source>
</evidence>
<dbReference type="EMBL" id="JBHULI010000024">
    <property type="protein sequence ID" value="MFD2532211.1"/>
    <property type="molecule type" value="Genomic_DNA"/>
</dbReference>
<name>A0ABW5JJG0_9BACT</name>
<dbReference type="PANTHER" id="PTHR43356:SF3">
    <property type="entry name" value="PHOSPHATE ACETYLTRANSFERASE"/>
    <property type="match status" value="1"/>
</dbReference>
<dbReference type="InterPro" id="IPR050500">
    <property type="entry name" value="Phos_Acetyltrans/Butyryltrans"/>
</dbReference>
<evidence type="ECO:0000259" key="9">
    <source>
        <dbReference type="Pfam" id="PF01515"/>
    </source>
</evidence>
<evidence type="ECO:0000256" key="7">
    <source>
        <dbReference type="ARBA" id="ARBA00023315"/>
    </source>
</evidence>
<protein>
    <recommendedName>
        <fullName evidence="5">Phosphate acetyltransferase</fullName>
        <ecNumber evidence="4">2.3.1.8</ecNumber>
    </recommendedName>
    <alternativeName>
        <fullName evidence="8">Phosphotransacetylase</fullName>
    </alternativeName>
</protein>
<gene>
    <name evidence="10" type="primary">pta</name>
    <name evidence="10" type="ORF">ACFSVN_07115</name>
</gene>
<dbReference type="InterPro" id="IPR042112">
    <property type="entry name" value="P_AcTrfase_dom2"/>
</dbReference>
<comment type="catalytic activity">
    <reaction evidence="1">
        <text>acetyl-CoA + phosphate = acetyl phosphate + CoA</text>
        <dbReference type="Rhea" id="RHEA:19521"/>
        <dbReference type="ChEBI" id="CHEBI:22191"/>
        <dbReference type="ChEBI" id="CHEBI:43474"/>
        <dbReference type="ChEBI" id="CHEBI:57287"/>
        <dbReference type="ChEBI" id="CHEBI:57288"/>
        <dbReference type="EC" id="2.3.1.8"/>
    </reaction>
</comment>
<dbReference type="EC" id="2.3.1.8" evidence="4"/>
<dbReference type="SUPFAM" id="SSF53659">
    <property type="entry name" value="Isocitrate/Isopropylmalate dehydrogenase-like"/>
    <property type="match status" value="1"/>
</dbReference>
<sequence length="318" mass="34253">MNIISEIRDRAKSKKKRIVLPRSSDPRVIEAAQFLLDHHLAEPILIKNRAGAQIPENLTVIDPVSDERLKKYAHSFYERRKHKGISEAEAIDVIKNPLFFSAAMVDADDADGCVAGSVATTGDVLRAAIQTIGLKKGSNVVSSVFLMSFEDGRVFTYGDCAVVPYPNAEQLATIAMDSAQTHHKITGVAPKVAMLSFSTKGSAEHERIQLVRDALEIVKSHNLDFPVDGELQFDASVIPEIGKQKAPGSEVAGQANVFIFPNLDAGNIAYKITERLAGAIATGPIIQGLAKPMMDLSRGCSAQDIVNTACVCALMGND</sequence>
<dbReference type="Gene3D" id="3.40.50.10950">
    <property type="match status" value="1"/>
</dbReference>
<keyword evidence="11" id="KW-1185">Reference proteome</keyword>
<dbReference type="RefSeq" id="WP_390300457.1">
    <property type="nucleotide sequence ID" value="NZ_JBHULI010000024.1"/>
</dbReference>
<dbReference type="GO" id="GO:0008959">
    <property type="term" value="F:phosphate acetyltransferase activity"/>
    <property type="evidence" value="ECO:0007669"/>
    <property type="project" value="UniProtKB-EC"/>
</dbReference>
<dbReference type="InterPro" id="IPR042113">
    <property type="entry name" value="P_AcTrfase_dom1"/>
</dbReference>
<comment type="pathway">
    <text evidence="2">Metabolic intermediate biosynthesis; acetyl-CoA biosynthesis; acetyl-CoA from acetate: step 2/2.</text>
</comment>
<comment type="similarity">
    <text evidence="3">Belongs to the phosphate acetyltransferase and butyryltransferase family.</text>
</comment>
<evidence type="ECO:0000313" key="11">
    <source>
        <dbReference type="Proteomes" id="UP001597460"/>
    </source>
</evidence>
<evidence type="ECO:0000256" key="8">
    <source>
        <dbReference type="ARBA" id="ARBA00031108"/>
    </source>
</evidence>
<dbReference type="NCBIfam" id="NF007233">
    <property type="entry name" value="PRK09653.1"/>
    <property type="match status" value="1"/>
</dbReference>
<dbReference type="InterPro" id="IPR012147">
    <property type="entry name" value="P_Ac_Bu_trans"/>
</dbReference>
<evidence type="ECO:0000256" key="3">
    <source>
        <dbReference type="ARBA" id="ARBA00005656"/>
    </source>
</evidence>
<dbReference type="Pfam" id="PF01515">
    <property type="entry name" value="PTA_PTB"/>
    <property type="match status" value="1"/>
</dbReference>
<evidence type="ECO:0000256" key="1">
    <source>
        <dbReference type="ARBA" id="ARBA00000705"/>
    </source>
</evidence>
<accession>A0ABW5JJG0</accession>
<dbReference type="Gene3D" id="3.40.50.10750">
    <property type="entry name" value="Isocitrate/Isopropylmalate dehydrogenase-like"/>
    <property type="match status" value="1"/>
</dbReference>